<gene>
    <name evidence="1" type="ORF">K6K41_24680</name>
</gene>
<name>A0A9E6UKU9_9HYPH</name>
<accession>A0A9E6UKU9</accession>
<organism evidence="1 2">
    <name type="scientific">Chenggangzhangella methanolivorans</name>
    <dbReference type="NCBI Taxonomy" id="1437009"/>
    <lineage>
        <taxon>Bacteria</taxon>
        <taxon>Pseudomonadati</taxon>
        <taxon>Pseudomonadota</taxon>
        <taxon>Alphaproteobacteria</taxon>
        <taxon>Hyphomicrobiales</taxon>
        <taxon>Methylopilaceae</taxon>
        <taxon>Chenggangzhangella</taxon>
    </lineage>
</organism>
<dbReference type="Proteomes" id="UP000825701">
    <property type="component" value="Chromosome"/>
</dbReference>
<dbReference type="PANTHER" id="PTHR43737:SF1">
    <property type="entry name" value="DUF1501 DOMAIN-CONTAINING PROTEIN"/>
    <property type="match status" value="1"/>
</dbReference>
<reference evidence="1" key="1">
    <citation type="submission" date="2021-08" db="EMBL/GenBank/DDBJ databases">
        <authorList>
            <person name="Zhang H."/>
            <person name="Xu M."/>
            <person name="Yu Z."/>
            <person name="Yang L."/>
            <person name="Cai Y."/>
        </authorList>
    </citation>
    <scope>NUCLEOTIDE SEQUENCE</scope>
    <source>
        <strain evidence="1">CHL1</strain>
    </source>
</reference>
<dbReference type="PANTHER" id="PTHR43737">
    <property type="entry name" value="BLL7424 PROTEIN"/>
    <property type="match status" value="1"/>
</dbReference>
<dbReference type="RefSeq" id="WP_261402933.1">
    <property type="nucleotide sequence ID" value="NZ_CP081869.1"/>
</dbReference>
<proteinExistence type="predicted"/>
<dbReference type="AlphaFoldDB" id="A0A9E6UKU9"/>
<dbReference type="EMBL" id="CP081869">
    <property type="protein sequence ID" value="QZN99821.1"/>
    <property type="molecule type" value="Genomic_DNA"/>
</dbReference>
<dbReference type="Pfam" id="PF07394">
    <property type="entry name" value="DUF1501"/>
    <property type="match status" value="1"/>
</dbReference>
<evidence type="ECO:0000313" key="2">
    <source>
        <dbReference type="Proteomes" id="UP000825701"/>
    </source>
</evidence>
<dbReference type="KEGG" id="cmet:K6K41_24680"/>
<dbReference type="InterPro" id="IPR010869">
    <property type="entry name" value="DUF1501"/>
</dbReference>
<protein>
    <submittedName>
        <fullName evidence="1">DUF1501 domain-containing protein</fullName>
    </submittedName>
</protein>
<evidence type="ECO:0000313" key="1">
    <source>
        <dbReference type="EMBL" id="QZN99821.1"/>
    </source>
</evidence>
<keyword evidence="2" id="KW-1185">Reference proteome</keyword>
<sequence>MSDNLRRDLATGCEESRLLLSRRSMLGVTAGLFSWACAPKLASAATLDPRLLVVVLRGGMDGLAAVPPYGEGSVYVEGRGELYIRPDALIRLADKKHTNFFGLHPALRSFGQMYAAGDASIVHATSTPLWTRSHFDCQDNLENGMPPAVVANPTGWLNRLLRALPSGEPVRQRGAIEIGSAPLILRGSEPVLGWSASTLEHVADPTLYLIRTLYKSRDKVFSDNLERGLEAQRFAEGLGATPDDVTDLQMGFLGAGRLLASPVGPRIATLSVNGWDTHTDQGAVDGELADRLAELDDGLSLFRTSVGDAWSQTVVMIVTEFGRMVANNGNHGSDHGVGTVALLAGGAVKGGRIFSKWPGLAPTQLLDKRDLKATIDLRSVFKGVLREHLDVPDSIVNATVFPDSGSAKPLKGLIKGA</sequence>